<sequence length="162" mass="18024">MIAIFLAASIAQVGTFTVGETKDEMTDALQAGAFIENDQGRLSIFCNKEDGKNVRVMIDPIERIEGPGTIFTTLLYLRFDDGKPEIETWNDDADFMFIRQKKPVYKFASKLSKASRLRVRISGVGKDIDLDFPIIQAREALTYVSKKCDDPGLLRALQGSPG</sequence>
<proteinExistence type="predicted"/>
<keyword evidence="2" id="KW-1185">Reference proteome</keyword>
<reference evidence="1 2" key="1">
    <citation type="submission" date="2022-04" db="EMBL/GenBank/DDBJ databases">
        <authorList>
            <person name="Huq M.A."/>
        </authorList>
    </citation>
    <scope>NUCLEOTIDE SEQUENCE [LARGE SCALE GENOMIC DNA]</scope>
    <source>
        <strain evidence="1 2">MAH-33</strain>
    </source>
</reference>
<protein>
    <submittedName>
        <fullName evidence="1">Uncharacterized protein</fullName>
    </submittedName>
</protein>
<evidence type="ECO:0000313" key="2">
    <source>
        <dbReference type="Proteomes" id="UP001203512"/>
    </source>
</evidence>
<name>A0ABT0DWM6_9SPHN</name>
<evidence type="ECO:0000313" key="1">
    <source>
        <dbReference type="EMBL" id="MCK0531449.1"/>
    </source>
</evidence>
<dbReference type="Proteomes" id="UP001203512">
    <property type="component" value="Unassembled WGS sequence"/>
</dbReference>
<gene>
    <name evidence="1" type="ORF">MU848_07615</name>
</gene>
<accession>A0ABT0DWM6</accession>
<dbReference type="RefSeq" id="WP_247231066.1">
    <property type="nucleotide sequence ID" value="NZ_JALKHS010000006.1"/>
</dbReference>
<dbReference type="EMBL" id="JALKHS010000006">
    <property type="protein sequence ID" value="MCK0531449.1"/>
    <property type="molecule type" value="Genomic_DNA"/>
</dbReference>
<organism evidence="1 2">
    <name type="scientific">Sphingobium agri</name>
    <dbReference type="NCBI Taxonomy" id="2933566"/>
    <lineage>
        <taxon>Bacteria</taxon>
        <taxon>Pseudomonadati</taxon>
        <taxon>Pseudomonadota</taxon>
        <taxon>Alphaproteobacteria</taxon>
        <taxon>Sphingomonadales</taxon>
        <taxon>Sphingomonadaceae</taxon>
        <taxon>Sphingobium</taxon>
    </lineage>
</organism>
<comment type="caution">
    <text evidence="1">The sequence shown here is derived from an EMBL/GenBank/DDBJ whole genome shotgun (WGS) entry which is preliminary data.</text>
</comment>